<name>A0A0C9UZ08_SPHS4</name>
<sequence length="112" mass="13097">MDECHVTDIWKLIIPQLSSLFEQIIPSDYSIHEEQVPALAWLTTIQNHTPYSQFLHTNFSNNLSILDAMVFLDKDKLDQMRLLKLYEVFDSHAELQTEDADWLLSEICLGWS</sequence>
<dbReference type="HOGENOM" id="CLU_2147460_0_0_1"/>
<dbReference type="Proteomes" id="UP000054279">
    <property type="component" value="Unassembled WGS sequence"/>
</dbReference>
<proteinExistence type="predicted"/>
<dbReference type="EMBL" id="KN837257">
    <property type="protein sequence ID" value="KIJ30651.1"/>
    <property type="molecule type" value="Genomic_DNA"/>
</dbReference>
<gene>
    <name evidence="1" type="ORF">M422DRAFT_53675</name>
</gene>
<keyword evidence="2" id="KW-1185">Reference proteome</keyword>
<evidence type="ECO:0000313" key="2">
    <source>
        <dbReference type="Proteomes" id="UP000054279"/>
    </source>
</evidence>
<reference evidence="1 2" key="1">
    <citation type="submission" date="2014-06" db="EMBL/GenBank/DDBJ databases">
        <title>Evolutionary Origins and Diversification of the Mycorrhizal Mutualists.</title>
        <authorList>
            <consortium name="DOE Joint Genome Institute"/>
            <consortium name="Mycorrhizal Genomics Consortium"/>
            <person name="Kohler A."/>
            <person name="Kuo A."/>
            <person name="Nagy L.G."/>
            <person name="Floudas D."/>
            <person name="Copeland A."/>
            <person name="Barry K.W."/>
            <person name="Cichocki N."/>
            <person name="Veneault-Fourrey C."/>
            <person name="LaButti K."/>
            <person name="Lindquist E.A."/>
            <person name="Lipzen A."/>
            <person name="Lundell T."/>
            <person name="Morin E."/>
            <person name="Murat C."/>
            <person name="Riley R."/>
            <person name="Ohm R."/>
            <person name="Sun H."/>
            <person name="Tunlid A."/>
            <person name="Henrissat B."/>
            <person name="Grigoriev I.V."/>
            <person name="Hibbett D.S."/>
            <person name="Martin F."/>
        </authorList>
    </citation>
    <scope>NUCLEOTIDE SEQUENCE [LARGE SCALE GENOMIC DNA]</scope>
    <source>
        <strain evidence="1 2">SS14</strain>
    </source>
</reference>
<dbReference type="AlphaFoldDB" id="A0A0C9UZ08"/>
<organism evidence="1 2">
    <name type="scientific">Sphaerobolus stellatus (strain SS14)</name>
    <dbReference type="NCBI Taxonomy" id="990650"/>
    <lineage>
        <taxon>Eukaryota</taxon>
        <taxon>Fungi</taxon>
        <taxon>Dikarya</taxon>
        <taxon>Basidiomycota</taxon>
        <taxon>Agaricomycotina</taxon>
        <taxon>Agaricomycetes</taxon>
        <taxon>Phallomycetidae</taxon>
        <taxon>Geastrales</taxon>
        <taxon>Sphaerobolaceae</taxon>
        <taxon>Sphaerobolus</taxon>
    </lineage>
</organism>
<evidence type="ECO:0000313" key="1">
    <source>
        <dbReference type="EMBL" id="KIJ30651.1"/>
    </source>
</evidence>
<accession>A0A0C9UZ08</accession>
<protein>
    <submittedName>
        <fullName evidence="1">Uncharacterized protein</fullName>
    </submittedName>
</protein>